<dbReference type="Proteomes" id="UP000323886">
    <property type="component" value="Unassembled WGS sequence"/>
</dbReference>
<dbReference type="InterPro" id="IPR036388">
    <property type="entry name" value="WH-like_DNA-bd_sf"/>
</dbReference>
<dbReference type="Pfam" id="PF03551">
    <property type="entry name" value="PadR"/>
    <property type="match status" value="1"/>
</dbReference>
<dbReference type="PANTHER" id="PTHR43252:SF7">
    <property type="entry name" value="TRANSCRIPTIONAL REGULATOR YQJI"/>
    <property type="match status" value="1"/>
</dbReference>
<dbReference type="InterPro" id="IPR036390">
    <property type="entry name" value="WH_DNA-bd_sf"/>
</dbReference>
<reference evidence="3 4" key="1">
    <citation type="submission" date="2019-09" db="EMBL/GenBank/DDBJ databases">
        <title>Draft Whole-Genome sequence of Blastochloris sulfoviridis DSM 729.</title>
        <authorList>
            <person name="Meyer T.E."/>
            <person name="Kyndt J.A."/>
        </authorList>
    </citation>
    <scope>NUCLEOTIDE SEQUENCE [LARGE SCALE GENOMIC DNA]</scope>
    <source>
        <strain evidence="3 4">DSM 729</strain>
    </source>
</reference>
<dbReference type="PANTHER" id="PTHR43252">
    <property type="entry name" value="TRANSCRIPTIONAL REGULATOR YQJI"/>
    <property type="match status" value="1"/>
</dbReference>
<organism evidence="3 4">
    <name type="scientific">Blastochloris sulfoviridis</name>
    <dbReference type="NCBI Taxonomy" id="50712"/>
    <lineage>
        <taxon>Bacteria</taxon>
        <taxon>Pseudomonadati</taxon>
        <taxon>Pseudomonadota</taxon>
        <taxon>Alphaproteobacteria</taxon>
        <taxon>Hyphomicrobiales</taxon>
        <taxon>Blastochloridaceae</taxon>
        <taxon>Blastochloris</taxon>
    </lineage>
</organism>
<accession>A0A5M6I2R5</accession>
<dbReference type="AlphaFoldDB" id="A0A5M6I2R5"/>
<feature type="region of interest" description="Disordered" evidence="1">
    <location>
        <begin position="1"/>
        <end position="48"/>
    </location>
</feature>
<sequence length="200" mass="21625">MEKEMFNSRPGGPGGFGGRRGRGQRDFETDGFAPWGEQQGRGRGRGGRLGRLFAHGDLHLVVLHLIAEKPRHGYELIKSIEAAVNGAYSPSPGTIYPALALLEEQGWVEAGSAEGGKKLYAITEAGRAYLDANRATVETMLARMAEIGASRADVPAPVIRAMENLKLALRMRMERGPLTEDAARTIAEALDRAVADIERS</sequence>
<evidence type="ECO:0000259" key="2">
    <source>
        <dbReference type="Pfam" id="PF03551"/>
    </source>
</evidence>
<dbReference type="EMBL" id="VWPL01000007">
    <property type="protein sequence ID" value="KAA5602463.1"/>
    <property type="molecule type" value="Genomic_DNA"/>
</dbReference>
<evidence type="ECO:0000313" key="4">
    <source>
        <dbReference type="Proteomes" id="UP000323886"/>
    </source>
</evidence>
<proteinExistence type="predicted"/>
<dbReference type="InterPro" id="IPR005149">
    <property type="entry name" value="Tscrpt_reg_PadR_N"/>
</dbReference>
<comment type="caution">
    <text evidence="3">The sequence shown here is derived from an EMBL/GenBank/DDBJ whole genome shotgun (WGS) entry which is preliminary data.</text>
</comment>
<name>A0A5M6I2R5_9HYPH</name>
<evidence type="ECO:0000313" key="3">
    <source>
        <dbReference type="EMBL" id="KAA5602463.1"/>
    </source>
</evidence>
<dbReference type="OrthoDB" id="9814826at2"/>
<dbReference type="SUPFAM" id="SSF46785">
    <property type="entry name" value="Winged helix' DNA-binding domain"/>
    <property type="match status" value="1"/>
</dbReference>
<evidence type="ECO:0000256" key="1">
    <source>
        <dbReference type="SAM" id="MobiDB-lite"/>
    </source>
</evidence>
<feature type="domain" description="Transcription regulator PadR N-terminal" evidence="2">
    <location>
        <begin position="62"/>
        <end position="131"/>
    </location>
</feature>
<gene>
    <name evidence="3" type="ORF">F1193_05775</name>
</gene>
<protein>
    <submittedName>
        <fullName evidence="3">Helix-turn-helix transcriptional regulator</fullName>
    </submittedName>
</protein>
<dbReference type="Gene3D" id="1.10.10.10">
    <property type="entry name" value="Winged helix-like DNA-binding domain superfamily/Winged helix DNA-binding domain"/>
    <property type="match status" value="1"/>
</dbReference>
<keyword evidence="4" id="KW-1185">Reference proteome</keyword>